<feature type="region of interest" description="Disordered" evidence="1">
    <location>
        <begin position="643"/>
        <end position="684"/>
    </location>
</feature>
<evidence type="ECO:0000313" key="2">
    <source>
        <dbReference type="EMBL" id="KAJ8867463.1"/>
    </source>
</evidence>
<organism evidence="2 3">
    <name type="scientific">Dryococelus australis</name>
    <dbReference type="NCBI Taxonomy" id="614101"/>
    <lineage>
        <taxon>Eukaryota</taxon>
        <taxon>Metazoa</taxon>
        <taxon>Ecdysozoa</taxon>
        <taxon>Arthropoda</taxon>
        <taxon>Hexapoda</taxon>
        <taxon>Insecta</taxon>
        <taxon>Pterygota</taxon>
        <taxon>Neoptera</taxon>
        <taxon>Polyneoptera</taxon>
        <taxon>Phasmatodea</taxon>
        <taxon>Verophasmatodea</taxon>
        <taxon>Anareolatae</taxon>
        <taxon>Phasmatidae</taxon>
        <taxon>Eurycanthinae</taxon>
        <taxon>Dryococelus</taxon>
    </lineage>
</organism>
<evidence type="ECO:0000256" key="1">
    <source>
        <dbReference type="SAM" id="MobiDB-lite"/>
    </source>
</evidence>
<reference evidence="2 3" key="1">
    <citation type="submission" date="2023-02" db="EMBL/GenBank/DDBJ databases">
        <title>LHISI_Scaffold_Assembly.</title>
        <authorList>
            <person name="Stuart O.P."/>
            <person name="Cleave R."/>
            <person name="Magrath M.J.L."/>
            <person name="Mikheyev A.S."/>
        </authorList>
    </citation>
    <scope>NUCLEOTIDE SEQUENCE [LARGE SCALE GENOMIC DNA]</scope>
    <source>
        <strain evidence="2">Daus_M_001</strain>
        <tissue evidence="2">Leg muscle</tissue>
    </source>
</reference>
<feature type="compositionally biased region" description="Basic residues" evidence="1">
    <location>
        <begin position="652"/>
        <end position="661"/>
    </location>
</feature>
<name>A0ABQ9G7W2_9NEOP</name>
<dbReference type="Proteomes" id="UP001159363">
    <property type="component" value="Chromosome 14"/>
</dbReference>
<accession>A0ABQ9G7W2</accession>
<proteinExistence type="predicted"/>
<evidence type="ECO:0000313" key="3">
    <source>
        <dbReference type="Proteomes" id="UP001159363"/>
    </source>
</evidence>
<feature type="compositionally biased region" description="Basic and acidic residues" evidence="1">
    <location>
        <begin position="101"/>
        <end position="111"/>
    </location>
</feature>
<gene>
    <name evidence="2" type="ORF">PR048_031265</name>
</gene>
<feature type="region of interest" description="Disordered" evidence="1">
    <location>
        <begin position="101"/>
        <end position="136"/>
    </location>
</feature>
<dbReference type="EMBL" id="JARBHB010000015">
    <property type="protein sequence ID" value="KAJ8867463.1"/>
    <property type="molecule type" value="Genomic_DNA"/>
</dbReference>
<feature type="region of interest" description="Disordered" evidence="1">
    <location>
        <begin position="481"/>
        <end position="500"/>
    </location>
</feature>
<keyword evidence="3" id="KW-1185">Reference proteome</keyword>
<feature type="region of interest" description="Disordered" evidence="1">
    <location>
        <begin position="543"/>
        <end position="568"/>
    </location>
</feature>
<comment type="caution">
    <text evidence="2">The sequence shown here is derived from an EMBL/GenBank/DDBJ whole genome shotgun (WGS) entry which is preliminary data.</text>
</comment>
<feature type="compositionally biased region" description="Basic and acidic residues" evidence="1">
    <location>
        <begin position="662"/>
        <end position="671"/>
    </location>
</feature>
<sequence length="708" mass="76697">MLSFTPVKIGKGEHHWFWSLQDVSVPSFTPVKKGKGEYPWLWSLLSVCSKARMLSFTPGSQKCSVYREQPVHTCYDKSIERRERMAESKQGKKLKYPEKNLHTPMEVKRGENGAAPECKGGENGRSPRKKKRRPTASYGTIPKCENLGAIPLGIELGSAIGSVVVLPSFVRGGICGWYCRWSGCFLVVLLFPSGRCSIPTSYRLSFVPALGQGSPVDAASIHRAPDVLFYNYYAYWPFTIKGGGHGGVAVSLLASHKGEPGSIPGFSHVGIVPDDATGGAGFLGVLPFSPRPVIPGVTPYSPRFALISFRYRDVKNCANSVHGYFALFSSLALGVLLPGCYSASCKLSFKAVHGKVSTFSSPALGVLLPGCYSASCKLSFKAVHGKVSTFESPALGVLLPGCYSASCKLSFKAVHGKVSTFSSPALGVLLPGCYSASCKLSFKAVHGKVSTFESPALGVLLPGCYSASCKLSSKAVHEEMGMERQRNENGRMNVSPPRPKRHTSQQCLLWTARRATVEFCAEVREGSYQCGLESRRGVKRGGHGAAQECKGWGSGRSPRKPADQRFPASSLPDFRVWEPCLTTPQTGGFSRGSPVSPALAFRRYYIPRFTLIGSQDLSHTLRYCTSVISKQTPKARHPIAKKPYSARIMRASSRKQHGKRSSQRERNRTANEDVSIQTEDSWNTSSGELWPLAAIHNGGVCGGGGGRD</sequence>
<protein>
    <submittedName>
        <fullName evidence="2">Uncharacterized protein</fullName>
    </submittedName>
</protein>
<feature type="compositionally biased region" description="Polar residues" evidence="1">
    <location>
        <begin position="672"/>
        <end position="684"/>
    </location>
</feature>